<evidence type="ECO:0000313" key="6">
    <source>
        <dbReference type="EMBL" id="RDL45332.1"/>
    </source>
</evidence>
<keyword evidence="4" id="KW-0472">Membrane</keyword>
<keyword evidence="4" id="KW-0812">Transmembrane</keyword>
<accession>A0A370UC03</accession>
<comment type="cofactor">
    <cofactor evidence="1">
        <name>Mg(2+)</name>
        <dbReference type="ChEBI" id="CHEBI:18420"/>
    </cofactor>
</comment>
<organism evidence="6 7">
    <name type="scientific">Marinomonas piezotolerans</name>
    <dbReference type="NCBI Taxonomy" id="2213058"/>
    <lineage>
        <taxon>Bacteria</taxon>
        <taxon>Pseudomonadati</taxon>
        <taxon>Pseudomonadota</taxon>
        <taxon>Gammaproteobacteria</taxon>
        <taxon>Oceanospirillales</taxon>
        <taxon>Oceanospirillaceae</taxon>
        <taxon>Marinomonas</taxon>
    </lineage>
</organism>
<dbReference type="EMBL" id="QKRA01000002">
    <property type="protein sequence ID" value="RDL45332.1"/>
    <property type="molecule type" value="Genomic_DNA"/>
</dbReference>
<dbReference type="FunFam" id="3.30.70.270:FF:000001">
    <property type="entry name" value="Diguanylate cyclase domain protein"/>
    <property type="match status" value="1"/>
</dbReference>
<dbReference type="Gene3D" id="3.30.70.270">
    <property type="match status" value="1"/>
</dbReference>
<keyword evidence="7" id="KW-1185">Reference proteome</keyword>
<dbReference type="SUPFAM" id="SSF55073">
    <property type="entry name" value="Nucleotide cyclase"/>
    <property type="match status" value="1"/>
</dbReference>
<dbReference type="AlphaFoldDB" id="A0A370UC03"/>
<dbReference type="PANTHER" id="PTHR45138">
    <property type="entry name" value="REGULATORY COMPONENTS OF SENSORY TRANSDUCTION SYSTEM"/>
    <property type="match status" value="1"/>
</dbReference>
<feature type="transmembrane region" description="Helical" evidence="4">
    <location>
        <begin position="59"/>
        <end position="79"/>
    </location>
</feature>
<evidence type="ECO:0000256" key="4">
    <source>
        <dbReference type="SAM" id="Phobius"/>
    </source>
</evidence>
<feature type="domain" description="GGDEF" evidence="5">
    <location>
        <begin position="245"/>
        <end position="374"/>
    </location>
</feature>
<sequence length="382" mass="42961">MCPCLCRKMNTRRTASHNGLMFMYQLVFSTRATYIALSFYSVFTVSIGVFNMITQTGHIIDYVIPISSGIAITSFLIYFHQDPKHHQPNVIKALVILNAYAFITPAWYFTVGAVWSSWAFIDEFPPVSGIMLIASAALVVKAPRSWLRFVLITWGLVCTPIMVYLLTHSVELNTPRGREMLIFFGPGGFILLIILTYQRKLIARFSQVQDNLQRSRRQAEYDELTDICNRRGLISWLSRDESKTPDVSGLIIDIDHFKYINDTHGHETGDAVLKHVSQVLGSHIPEQSCLARWGGDEFVILLKDMSASDVQKVADDCLNSIREVLFPSVGHITCSIGAAPNLQSSDIDTIIRNADACLYTAKRQGRNQVVIKQPQEPLTISQ</sequence>
<dbReference type="InterPro" id="IPR043128">
    <property type="entry name" value="Rev_trsase/Diguanyl_cyclase"/>
</dbReference>
<dbReference type="SMART" id="SM00267">
    <property type="entry name" value="GGDEF"/>
    <property type="match status" value="1"/>
</dbReference>
<gene>
    <name evidence="6" type="ORF">DN730_06910</name>
</gene>
<feature type="transmembrane region" description="Helical" evidence="4">
    <location>
        <begin position="149"/>
        <end position="168"/>
    </location>
</feature>
<dbReference type="CDD" id="cd01949">
    <property type="entry name" value="GGDEF"/>
    <property type="match status" value="1"/>
</dbReference>
<dbReference type="InterPro" id="IPR050469">
    <property type="entry name" value="Diguanylate_Cyclase"/>
</dbReference>
<dbReference type="NCBIfam" id="TIGR00254">
    <property type="entry name" value="GGDEF"/>
    <property type="match status" value="1"/>
</dbReference>
<proteinExistence type="predicted"/>
<dbReference type="PROSITE" id="PS50887">
    <property type="entry name" value="GGDEF"/>
    <property type="match status" value="1"/>
</dbReference>
<protein>
    <recommendedName>
        <fullName evidence="2">diguanylate cyclase</fullName>
        <ecNumber evidence="2">2.7.7.65</ecNumber>
    </recommendedName>
</protein>
<feature type="transmembrane region" description="Helical" evidence="4">
    <location>
        <begin position="180"/>
        <end position="197"/>
    </location>
</feature>
<comment type="catalytic activity">
    <reaction evidence="3">
        <text>2 GTP = 3',3'-c-di-GMP + 2 diphosphate</text>
        <dbReference type="Rhea" id="RHEA:24898"/>
        <dbReference type="ChEBI" id="CHEBI:33019"/>
        <dbReference type="ChEBI" id="CHEBI:37565"/>
        <dbReference type="ChEBI" id="CHEBI:58805"/>
        <dbReference type="EC" id="2.7.7.65"/>
    </reaction>
</comment>
<dbReference type="InterPro" id="IPR029787">
    <property type="entry name" value="Nucleotide_cyclase"/>
</dbReference>
<dbReference type="InterPro" id="IPR000160">
    <property type="entry name" value="GGDEF_dom"/>
</dbReference>
<comment type="caution">
    <text evidence="6">The sequence shown here is derived from an EMBL/GenBank/DDBJ whole genome shotgun (WGS) entry which is preliminary data.</text>
</comment>
<dbReference type="Proteomes" id="UP000254326">
    <property type="component" value="Unassembled WGS sequence"/>
</dbReference>
<evidence type="ECO:0000256" key="3">
    <source>
        <dbReference type="ARBA" id="ARBA00034247"/>
    </source>
</evidence>
<feature type="transmembrane region" description="Helical" evidence="4">
    <location>
        <begin position="32"/>
        <end position="53"/>
    </location>
</feature>
<evidence type="ECO:0000313" key="7">
    <source>
        <dbReference type="Proteomes" id="UP000254326"/>
    </source>
</evidence>
<dbReference type="EC" id="2.7.7.65" evidence="2"/>
<keyword evidence="4" id="KW-1133">Transmembrane helix</keyword>
<dbReference type="GO" id="GO:0052621">
    <property type="term" value="F:diguanylate cyclase activity"/>
    <property type="evidence" value="ECO:0007669"/>
    <property type="project" value="UniProtKB-EC"/>
</dbReference>
<evidence type="ECO:0000256" key="1">
    <source>
        <dbReference type="ARBA" id="ARBA00001946"/>
    </source>
</evidence>
<evidence type="ECO:0000256" key="2">
    <source>
        <dbReference type="ARBA" id="ARBA00012528"/>
    </source>
</evidence>
<reference evidence="6 7" key="1">
    <citation type="submission" date="2018-06" db="EMBL/GenBank/DDBJ databases">
        <title>Marinomonas sp. YLB-05 draft genome sequence.</title>
        <authorList>
            <person name="Yu L."/>
            <person name="Tang X."/>
        </authorList>
    </citation>
    <scope>NUCLEOTIDE SEQUENCE [LARGE SCALE GENOMIC DNA]</scope>
    <source>
        <strain evidence="6 7">YLB-05</strain>
    </source>
</reference>
<name>A0A370UC03_9GAMM</name>
<evidence type="ECO:0000259" key="5">
    <source>
        <dbReference type="PROSITE" id="PS50887"/>
    </source>
</evidence>
<dbReference type="Pfam" id="PF00990">
    <property type="entry name" value="GGDEF"/>
    <property type="match status" value="1"/>
</dbReference>
<feature type="transmembrane region" description="Helical" evidence="4">
    <location>
        <begin position="91"/>
        <end position="118"/>
    </location>
</feature>
<dbReference type="PANTHER" id="PTHR45138:SF9">
    <property type="entry name" value="DIGUANYLATE CYCLASE DGCM-RELATED"/>
    <property type="match status" value="1"/>
</dbReference>